<evidence type="ECO:0000313" key="5">
    <source>
        <dbReference type="EMBL" id="NEM90942.1"/>
    </source>
</evidence>
<protein>
    <submittedName>
        <fullName evidence="5">D-2-hydroxyacid dehydrogenase</fullName>
    </submittedName>
</protein>
<dbReference type="InterPro" id="IPR036291">
    <property type="entry name" value="NAD(P)-bd_dom_sf"/>
</dbReference>
<dbReference type="InterPro" id="IPR006140">
    <property type="entry name" value="D-isomer_DH_NAD-bd"/>
</dbReference>
<proteinExistence type="predicted"/>
<dbReference type="Proteomes" id="UP000479756">
    <property type="component" value="Unassembled WGS sequence"/>
</dbReference>
<dbReference type="GO" id="GO:0051287">
    <property type="term" value="F:NAD binding"/>
    <property type="evidence" value="ECO:0007669"/>
    <property type="project" value="InterPro"/>
</dbReference>
<sequence length="380" mass="40960">MIPERCSTPRTHRPSTPSRRRTPKAETVTETPTSTLRAVVATPLSEDLCRLIEEREPRVRLVRDQTLLPPMRWPGDHGGDPAFTRTPEQQTAFDALVDSAEVLYGIPDESPLALARTVAANPGLRWVQTMAAGGGTQVKLAGLAGSDLERLVVTTSAGVHARSLAEFAVFGVLAGAKSLPRLSAFKESNQWTGRWTMGQVSEQTVLVVGLGSIGRETARLLYALGARVWGTSRSESAVEGVERIIHPDDLADVIGAADAVVVTLPGTDATERLVSARVLGRTKRGATLVSVGRGTVIDEDALIEVLRDGHLGFAALDVFAVEPLSPDSELWTLPNVVLSPHTAALTDAEDRLIAELFAENATRLLDGREMINIINKREFY</sequence>
<name>A0A7C9TQU6_9MICO</name>
<dbReference type="Pfam" id="PF02826">
    <property type="entry name" value="2-Hacid_dh_C"/>
    <property type="match status" value="1"/>
</dbReference>
<comment type="caution">
    <text evidence="5">The sequence shown here is derived from an EMBL/GenBank/DDBJ whole genome shotgun (WGS) entry which is preliminary data.</text>
</comment>
<dbReference type="PANTHER" id="PTHR43333:SF1">
    <property type="entry name" value="D-ISOMER SPECIFIC 2-HYDROXYACID DEHYDROGENASE NAD-BINDING DOMAIN-CONTAINING PROTEIN"/>
    <property type="match status" value="1"/>
</dbReference>
<dbReference type="PANTHER" id="PTHR43333">
    <property type="entry name" value="2-HACID_DH_C DOMAIN-CONTAINING PROTEIN"/>
    <property type="match status" value="1"/>
</dbReference>
<keyword evidence="2" id="KW-0520">NAD</keyword>
<dbReference type="GO" id="GO:0016491">
    <property type="term" value="F:oxidoreductase activity"/>
    <property type="evidence" value="ECO:0007669"/>
    <property type="project" value="UniProtKB-KW"/>
</dbReference>
<dbReference type="Gene3D" id="3.40.50.720">
    <property type="entry name" value="NAD(P)-binding Rossmann-like Domain"/>
    <property type="match status" value="2"/>
</dbReference>
<accession>A0A7C9TQU6</accession>
<evidence type="ECO:0000256" key="1">
    <source>
        <dbReference type="ARBA" id="ARBA00023002"/>
    </source>
</evidence>
<keyword evidence="6" id="KW-1185">Reference proteome</keyword>
<feature type="domain" description="D-isomer specific 2-hydroxyacid dehydrogenase NAD-binding" evidence="4">
    <location>
        <begin position="172"/>
        <end position="343"/>
    </location>
</feature>
<feature type="compositionally biased region" description="Basic residues" evidence="3">
    <location>
        <begin position="10"/>
        <end position="22"/>
    </location>
</feature>
<evidence type="ECO:0000313" key="6">
    <source>
        <dbReference type="Proteomes" id="UP000479756"/>
    </source>
</evidence>
<evidence type="ECO:0000259" key="4">
    <source>
        <dbReference type="Pfam" id="PF02826"/>
    </source>
</evidence>
<dbReference type="SUPFAM" id="SSF51735">
    <property type="entry name" value="NAD(P)-binding Rossmann-fold domains"/>
    <property type="match status" value="1"/>
</dbReference>
<organism evidence="5 6">
    <name type="scientific">Galbitalea soli</name>
    <dbReference type="NCBI Taxonomy" id="1268042"/>
    <lineage>
        <taxon>Bacteria</taxon>
        <taxon>Bacillati</taxon>
        <taxon>Actinomycetota</taxon>
        <taxon>Actinomycetes</taxon>
        <taxon>Micrococcales</taxon>
        <taxon>Microbacteriaceae</taxon>
        <taxon>Galbitalea</taxon>
    </lineage>
</organism>
<feature type="region of interest" description="Disordered" evidence="3">
    <location>
        <begin position="1"/>
        <end position="33"/>
    </location>
</feature>
<keyword evidence="1" id="KW-0560">Oxidoreductase</keyword>
<reference evidence="5 6" key="1">
    <citation type="journal article" date="2014" name="Int. J. Syst. Evol. Microbiol.">
        <title>Description of Galbitalea soli gen. nov., sp. nov., and Frondihabitans sucicola sp. nov.</title>
        <authorList>
            <person name="Kim S.J."/>
            <person name="Lim J.M."/>
            <person name="Ahn J.H."/>
            <person name="Weon H.Y."/>
            <person name="Hamada M."/>
            <person name="Suzuki K."/>
            <person name="Ahn T.Y."/>
            <person name="Kwon S.W."/>
        </authorList>
    </citation>
    <scope>NUCLEOTIDE SEQUENCE [LARGE SCALE GENOMIC DNA]</scope>
    <source>
        <strain evidence="5 6">NBRC 108727</strain>
    </source>
</reference>
<dbReference type="AlphaFoldDB" id="A0A7C9TQU6"/>
<dbReference type="CDD" id="cd05300">
    <property type="entry name" value="2-Hacid_dh_1"/>
    <property type="match status" value="1"/>
</dbReference>
<gene>
    <name evidence="5" type="ORF">G3T37_06185</name>
</gene>
<dbReference type="EMBL" id="JAAGWZ010000002">
    <property type="protein sequence ID" value="NEM90942.1"/>
    <property type="molecule type" value="Genomic_DNA"/>
</dbReference>
<evidence type="ECO:0000256" key="2">
    <source>
        <dbReference type="ARBA" id="ARBA00023027"/>
    </source>
</evidence>
<evidence type="ECO:0000256" key="3">
    <source>
        <dbReference type="SAM" id="MobiDB-lite"/>
    </source>
</evidence>